<accession>A0A080WJA8</accession>
<dbReference type="RefSeq" id="XP_047607334.1">
    <property type="nucleotide sequence ID" value="XM_047751523.1"/>
</dbReference>
<dbReference type="InParanoid" id="A0A080WJA8"/>
<dbReference type="Proteomes" id="UP000008864">
    <property type="component" value="Unassembled WGS sequence"/>
</dbReference>
<feature type="transmembrane region" description="Helical" evidence="1">
    <location>
        <begin position="65"/>
        <end position="88"/>
    </location>
</feature>
<dbReference type="AlphaFoldDB" id="A0A080WJA8"/>
<dbReference type="HOGENOM" id="CLU_1961151_0_0_1"/>
<keyword evidence="1" id="KW-1133">Transmembrane helix</keyword>
<evidence type="ECO:0000256" key="1">
    <source>
        <dbReference type="SAM" id="Phobius"/>
    </source>
</evidence>
<evidence type="ECO:0000313" key="2">
    <source>
        <dbReference type="EMBL" id="KFL62801.1"/>
    </source>
</evidence>
<protein>
    <submittedName>
        <fullName evidence="2">Uncharacterized protein</fullName>
    </submittedName>
</protein>
<dbReference type="EMBL" id="GG700657">
    <property type="protein sequence ID" value="KFL62801.1"/>
    <property type="molecule type" value="Genomic_DNA"/>
</dbReference>
<keyword evidence="3" id="KW-1185">Reference proteome</keyword>
<gene>
    <name evidence="2" type="ORF">TERG_12580</name>
</gene>
<reference evidence="3" key="1">
    <citation type="journal article" date="2012" name="MBio">
        <title>Comparative genome analysis of Trichophyton rubrum and related dermatophytes reveals candidate genes involved in infection.</title>
        <authorList>
            <person name="Martinez D.A."/>
            <person name="Oliver B.G."/>
            <person name="Graeser Y."/>
            <person name="Goldberg J.M."/>
            <person name="Li W."/>
            <person name="Martinez-Rossi N.M."/>
            <person name="Monod M."/>
            <person name="Shelest E."/>
            <person name="Barton R.C."/>
            <person name="Birch E."/>
            <person name="Brakhage A.A."/>
            <person name="Chen Z."/>
            <person name="Gurr S.J."/>
            <person name="Heiman D."/>
            <person name="Heitman J."/>
            <person name="Kosti I."/>
            <person name="Rossi A."/>
            <person name="Saif S."/>
            <person name="Samalova M."/>
            <person name="Saunders C.W."/>
            <person name="Shea T."/>
            <person name="Summerbell R.C."/>
            <person name="Xu J."/>
            <person name="Young S."/>
            <person name="Zeng Q."/>
            <person name="Birren B.W."/>
            <person name="Cuomo C.A."/>
            <person name="White T.C."/>
        </authorList>
    </citation>
    <scope>NUCLEOTIDE SEQUENCE [LARGE SCALE GENOMIC DNA]</scope>
    <source>
        <strain evidence="3">ATCC MYA-4607 / CBS 118892</strain>
    </source>
</reference>
<evidence type="ECO:0000313" key="3">
    <source>
        <dbReference type="Proteomes" id="UP000008864"/>
    </source>
</evidence>
<name>A0A080WJA8_TRIRC</name>
<dbReference type="VEuPathDB" id="FungiDB:TERG_12580"/>
<proteinExistence type="predicted"/>
<keyword evidence="1" id="KW-0472">Membrane</keyword>
<dbReference type="GeneID" id="71777738"/>
<sequence>MAAQSPLDRMSCTSRAASILPSAYRLSSSMHVLGARFAIPPMIPDPPPIMVWSVKSPDPPKQRNVLLLALPLLILAILVLLCVARWAVATRLSLPVFPQVNLHPTILGCLLRAMMVSESRSSPEAATG</sequence>
<keyword evidence="1" id="KW-0812">Transmembrane</keyword>
<organism evidence="2 3">
    <name type="scientific">Trichophyton rubrum (strain ATCC MYA-4607 / CBS 118892)</name>
    <name type="common">Athlete's foot fungus</name>
    <dbReference type="NCBI Taxonomy" id="559305"/>
    <lineage>
        <taxon>Eukaryota</taxon>
        <taxon>Fungi</taxon>
        <taxon>Dikarya</taxon>
        <taxon>Ascomycota</taxon>
        <taxon>Pezizomycotina</taxon>
        <taxon>Eurotiomycetes</taxon>
        <taxon>Eurotiomycetidae</taxon>
        <taxon>Onygenales</taxon>
        <taxon>Arthrodermataceae</taxon>
        <taxon>Trichophyton</taxon>
    </lineage>
</organism>